<dbReference type="EMBL" id="DQ155020">
    <property type="protein sequence ID" value="AAZ91546.1"/>
    <property type="molecule type" value="Genomic_DNA"/>
</dbReference>
<proteinExistence type="predicted"/>
<name>Q3S7W0_HV1</name>
<dbReference type="InterPro" id="IPR008916">
    <property type="entry name" value="Retrov_capsid_C"/>
</dbReference>
<dbReference type="Gene3D" id="1.10.1200.30">
    <property type="match status" value="1"/>
</dbReference>
<evidence type="ECO:0000256" key="1">
    <source>
        <dbReference type="SAM" id="MobiDB-lite"/>
    </source>
</evidence>
<sequence>SCPSKIYSPVSILDIRQGPKEPFRDYRRSGSIKLSEPSKLHRMSKIGCLKPCWSKMLNPDCKTILKALGPEATFRRNDDSMSRSGGTQSSSKSFGCGNEPSNKYECWCDDAERQFYGPNENHYVFQLWQRRAHSKKLQAPRKKAVGNG</sequence>
<organismHost>
    <name type="scientific">Homo sapiens</name>
    <name type="common">Human</name>
    <dbReference type="NCBI Taxonomy" id="9606"/>
</organismHost>
<dbReference type="SUPFAM" id="SSF47353">
    <property type="entry name" value="Retrovirus capsid dimerization domain-like"/>
    <property type="match status" value="1"/>
</dbReference>
<feature type="compositionally biased region" description="Low complexity" evidence="1">
    <location>
        <begin position="82"/>
        <end position="95"/>
    </location>
</feature>
<evidence type="ECO:0000313" key="3">
    <source>
        <dbReference type="EMBL" id="AAZ91546.1"/>
    </source>
</evidence>
<gene>
    <name evidence="3" type="primary">gag</name>
</gene>
<feature type="region of interest" description="Disordered" evidence="1">
    <location>
        <begin position="73"/>
        <end position="100"/>
    </location>
</feature>
<dbReference type="Pfam" id="PF19317">
    <property type="entry name" value="Gag_p24_C"/>
    <property type="match status" value="1"/>
</dbReference>
<feature type="non-terminal residue" evidence="3">
    <location>
        <position position="1"/>
    </location>
</feature>
<protein>
    <submittedName>
        <fullName evidence="3">Gag protein</fullName>
    </submittedName>
</protein>
<accession>Q3S7W0</accession>
<reference evidence="3" key="1">
    <citation type="submission" date="2005-08" db="EMBL/GenBank/DDBJ databases">
        <title>Genomic Diversity of HIV-1 subtypes in Northern Kenya.</title>
        <authorList>
            <person name="Khamadi S.A."/>
            <person name="Ochieng W."/>
            <person name="Lihana R.W."/>
            <person name="Kiptoo M.K."/>
            <person name="Kinyua J.G."/>
            <person name="Lagat N."/>
            <person name="Muriuki J."/>
            <person name="Mwangi J."/>
            <person name="Pelle R."/>
            <person name="Muigai A."/>
            <person name="Carter J."/>
            <person name="Yamada R."/>
            <person name="Mpoke S."/>
        </authorList>
    </citation>
    <scope>NUCLEOTIDE SEQUENCE</scope>
    <source>
        <strain evidence="3">TLHC032</strain>
    </source>
</reference>
<feature type="non-terminal residue" evidence="3">
    <location>
        <position position="148"/>
    </location>
</feature>
<dbReference type="InterPro" id="IPR045345">
    <property type="entry name" value="Gag_p24_C"/>
</dbReference>
<feature type="domain" description="Retroviral nucleocapsid Gag protein p24 C-terminal" evidence="2">
    <location>
        <begin position="7"/>
        <end position="73"/>
    </location>
</feature>
<organism evidence="3">
    <name type="scientific">Human immunodeficiency virus type 1</name>
    <name type="common">HIV-1</name>
    <dbReference type="NCBI Taxonomy" id="11676"/>
    <lineage>
        <taxon>Viruses</taxon>
        <taxon>Riboviria</taxon>
        <taxon>Pararnavirae</taxon>
        <taxon>Artverviricota</taxon>
        <taxon>Revtraviricetes</taxon>
        <taxon>Ortervirales</taxon>
        <taxon>Retroviridae</taxon>
        <taxon>Orthoretrovirinae</taxon>
        <taxon>Lentivirus</taxon>
        <taxon>Lentivirus humimdef1</taxon>
    </lineage>
</organism>
<evidence type="ECO:0000259" key="2">
    <source>
        <dbReference type="Pfam" id="PF19317"/>
    </source>
</evidence>